<sequence>MTHEVLEKLYEKIDKELGEDHVQNLVKNLMATENQEETLQNLIELHKQCCSVFLNTSSTSTTRNRPASTKKKIMKK</sequence>
<dbReference type="EMBL" id="CP090896">
    <property type="protein sequence ID" value="ULT83455.1"/>
    <property type="molecule type" value="Genomic_DNA"/>
</dbReference>
<reference evidence="2 3" key="1">
    <citation type="submission" date="2022-05" db="EMBL/GenBank/DDBJ databases">
        <title>Chromosome-level reference genomes for two strains of Caenorhabditis briggsae: an improved platform for comparative genomics.</title>
        <authorList>
            <person name="Stevens L."/>
            <person name="Andersen E.C."/>
        </authorList>
    </citation>
    <scope>NUCLEOTIDE SEQUENCE [LARGE SCALE GENOMIC DNA]</scope>
    <source>
        <strain evidence="2">QX1410_ONT</strain>
        <tissue evidence="2">Whole-organism</tissue>
    </source>
</reference>
<name>A0AAE9CW07_CAEBR</name>
<evidence type="ECO:0000313" key="3">
    <source>
        <dbReference type="Proteomes" id="UP000827892"/>
    </source>
</evidence>
<accession>A0AAE9CW07</accession>
<feature type="region of interest" description="Disordered" evidence="1">
    <location>
        <begin position="57"/>
        <end position="76"/>
    </location>
</feature>
<dbReference type="Proteomes" id="UP000827892">
    <property type="component" value="Chromosome X"/>
</dbReference>
<protein>
    <submittedName>
        <fullName evidence="2">Uncharacterized protein</fullName>
    </submittedName>
</protein>
<gene>
    <name evidence="2" type="ORF">L3Y34_012589</name>
</gene>
<dbReference type="AlphaFoldDB" id="A0AAE9CW07"/>
<dbReference type="OMA" id="ELHKQCC"/>
<evidence type="ECO:0000313" key="2">
    <source>
        <dbReference type="EMBL" id="ULT83455.1"/>
    </source>
</evidence>
<dbReference type="KEGG" id="cbr:CBG_00061"/>
<evidence type="ECO:0000256" key="1">
    <source>
        <dbReference type="SAM" id="MobiDB-lite"/>
    </source>
</evidence>
<proteinExistence type="predicted"/>
<organism evidence="2 3">
    <name type="scientific">Caenorhabditis briggsae</name>
    <dbReference type="NCBI Taxonomy" id="6238"/>
    <lineage>
        <taxon>Eukaryota</taxon>
        <taxon>Metazoa</taxon>
        <taxon>Ecdysozoa</taxon>
        <taxon>Nematoda</taxon>
        <taxon>Chromadorea</taxon>
        <taxon>Rhabditida</taxon>
        <taxon>Rhabditina</taxon>
        <taxon>Rhabditomorpha</taxon>
        <taxon>Rhabditoidea</taxon>
        <taxon>Rhabditidae</taxon>
        <taxon>Peloderinae</taxon>
        <taxon>Caenorhabditis</taxon>
    </lineage>
</organism>